<name>A0A8T2RNR5_CERRI</name>
<keyword evidence="6" id="KW-0539">Nucleus</keyword>
<dbReference type="PANTHER" id="PTHR21654:SF84">
    <property type="entry name" value="SI:DKEY-66I24.7"/>
    <property type="match status" value="1"/>
</dbReference>
<dbReference type="EMBL" id="CM035431">
    <property type="protein sequence ID" value="KAH7297093.1"/>
    <property type="molecule type" value="Genomic_DNA"/>
</dbReference>
<dbReference type="PANTHER" id="PTHR21654">
    <property type="entry name" value="FI21293P1"/>
    <property type="match status" value="1"/>
</dbReference>
<feature type="region of interest" description="Disordered" evidence="7">
    <location>
        <begin position="473"/>
        <end position="535"/>
    </location>
</feature>
<dbReference type="AlphaFoldDB" id="A0A8T2RNR5"/>
<evidence type="ECO:0000256" key="3">
    <source>
        <dbReference type="ARBA" id="ARBA00023015"/>
    </source>
</evidence>
<keyword evidence="5" id="KW-0804">Transcription</keyword>
<feature type="region of interest" description="Disordered" evidence="7">
    <location>
        <begin position="214"/>
        <end position="242"/>
    </location>
</feature>
<feature type="compositionally biased region" description="Acidic residues" evidence="7">
    <location>
        <begin position="477"/>
        <end position="517"/>
    </location>
</feature>
<keyword evidence="3" id="KW-0805">Transcription regulation</keyword>
<dbReference type="InterPro" id="IPR016024">
    <property type="entry name" value="ARM-type_fold"/>
</dbReference>
<dbReference type="InterPro" id="IPR044822">
    <property type="entry name" value="Myb_DNA-bind_4"/>
</dbReference>
<keyword evidence="2" id="KW-0677">Repeat</keyword>
<dbReference type="OMA" id="NISHESM"/>
<feature type="compositionally biased region" description="Polar residues" evidence="7">
    <location>
        <begin position="57"/>
        <end position="66"/>
    </location>
</feature>
<dbReference type="InterPro" id="IPR004855">
    <property type="entry name" value="TFIIA_asu/bsu"/>
</dbReference>
<feature type="region of interest" description="Disordered" evidence="7">
    <location>
        <begin position="31"/>
        <end position="174"/>
    </location>
</feature>
<comment type="subcellular location">
    <subcellularLocation>
        <location evidence="1">Nucleus</location>
    </subcellularLocation>
</comment>
<evidence type="ECO:0000256" key="6">
    <source>
        <dbReference type="ARBA" id="ARBA00023242"/>
    </source>
</evidence>
<dbReference type="FunFam" id="1.10.10.60:FF:000061">
    <property type="entry name" value="Trihelix transcription factor GT-2"/>
    <property type="match status" value="1"/>
</dbReference>
<dbReference type="PROSITE" id="PS50090">
    <property type="entry name" value="MYB_LIKE"/>
    <property type="match status" value="2"/>
</dbReference>
<evidence type="ECO:0000256" key="7">
    <source>
        <dbReference type="SAM" id="MobiDB-lite"/>
    </source>
</evidence>
<dbReference type="FunFam" id="1.10.10.60:FF:000092">
    <property type="entry name" value="Trihelix transcription factor GT-2"/>
    <property type="match status" value="1"/>
</dbReference>
<dbReference type="GO" id="GO:0010468">
    <property type="term" value="P:regulation of gene expression"/>
    <property type="evidence" value="ECO:0007669"/>
    <property type="project" value="UniProtKB-ARBA"/>
</dbReference>
<feature type="compositionally biased region" description="Low complexity" evidence="7">
    <location>
        <begin position="122"/>
        <end position="156"/>
    </location>
</feature>
<evidence type="ECO:0000256" key="5">
    <source>
        <dbReference type="ARBA" id="ARBA00023163"/>
    </source>
</evidence>
<comment type="caution">
    <text evidence="9">The sequence shown here is derived from an EMBL/GenBank/DDBJ whole genome shotgun (WGS) entry which is preliminary data.</text>
</comment>
<dbReference type="InterPro" id="IPR001005">
    <property type="entry name" value="SANT/Myb"/>
</dbReference>
<sequence length="957" mass="104312">MQATGQYGEVPQYVGSRTGASHAHMFNLSHEMSLSSSATPGQSHAHGHSLSLSHPLANTQPSQSHIQQPPFLQSAQQQQQQQQLQQHQQQPQQHAQQGLHVNMGGAPPKTSSTGPPPPSHPPTASQQSTQTLQSSSQQTQDEIKQHQQQFHQLQQQTAHDPGNSRAQQQPGTDPVQLIKQKDQLPAEIRQGGTIMVDISSNVLQETVGQALLHKGGGTAKEELGGDGDDGDDEGERGASGNRWPRQEAIALLKIRSDMDAAFRDSSLKGPLWEEVSRKLAEMGYHRSAKKCKEKFENVHKYYKRTKEGKTGRQDGKNYRFFAQLEALYGKAGDTTTTSTITPGAPSSHLTTTPTLASKLHSSISVHQNTGPSPGSLISLNAENPLVSASSIPVNSSANHNTMHATSINHTVFSSTISNPTPLASLPPFNPTPAPAPASAAAAAAAAVAATNAHIARTLEKVESMAHDMHINDAYSDSSEEDDDDDDVDNDDDDEEDDEDNDDNDEDDDEDDEEDEFDEPVRVSTAQTATGRGKKRKRNSMKKYLIFFERVMKKILDKQEHMQQKFLEALERRDQERMIREEAWKRQEMARLNREHDVRAAERAASASRDASLVALLQKMTGQSIPLPQHHPAPAPPVPPAPVPHFASTSVQPLAMSNHHSTAIVPADYAQNESSIEKDYNIAFDPSSKRWPKPEVLALIKLRTSLDQRFHEPGSKAVLWEEISNSMAAQGYNRTPKRCKEKWENINKYFKKAKESNKKRPENAKTCPYFHHLNALYKEGLLGGGSSTDTSSGKQLLSAEKMEPGKSNHGIVSNHGEGSMQTQGDPDVFLKQHDNAVTNPVSGNANAMTIATTANLTLRPSSSSTPSAETKMHLFMVGERGDIKEHAGMVKNIGVTSSSDINAGSQPIGDLSTGTNSRASLAMASGNSRSFNLDVQAGASNRNLPSAPIIKQPDRSQT</sequence>
<dbReference type="Pfam" id="PF13837">
    <property type="entry name" value="Myb_DNA-bind_4"/>
    <property type="match status" value="2"/>
</dbReference>
<feature type="compositionally biased region" description="Acidic residues" evidence="7">
    <location>
        <begin position="224"/>
        <end position="234"/>
    </location>
</feature>
<dbReference type="GO" id="GO:0006367">
    <property type="term" value="P:transcription initiation at RNA polymerase II promoter"/>
    <property type="evidence" value="ECO:0007669"/>
    <property type="project" value="InterPro"/>
</dbReference>
<evidence type="ECO:0000256" key="2">
    <source>
        <dbReference type="ARBA" id="ARBA00022737"/>
    </source>
</evidence>
<feature type="domain" description="Myb-like" evidence="8">
    <location>
        <begin position="235"/>
        <end position="299"/>
    </location>
</feature>
<feature type="compositionally biased region" description="Polar residues" evidence="7">
    <location>
        <begin position="31"/>
        <end position="42"/>
    </location>
</feature>
<dbReference type="GO" id="GO:0003677">
    <property type="term" value="F:DNA binding"/>
    <property type="evidence" value="ECO:0007669"/>
    <property type="project" value="UniProtKB-KW"/>
</dbReference>
<feature type="compositionally biased region" description="Low complexity" evidence="7">
    <location>
        <begin position="67"/>
        <end position="97"/>
    </location>
</feature>
<dbReference type="Proteomes" id="UP000825935">
    <property type="component" value="Chromosome 26"/>
</dbReference>
<dbReference type="Gene3D" id="1.10.10.60">
    <property type="entry name" value="Homeodomain-like"/>
    <property type="match status" value="2"/>
</dbReference>
<evidence type="ECO:0000313" key="10">
    <source>
        <dbReference type="Proteomes" id="UP000825935"/>
    </source>
</evidence>
<feature type="region of interest" description="Disordered" evidence="7">
    <location>
        <begin position="934"/>
        <end position="957"/>
    </location>
</feature>
<feature type="compositionally biased region" description="Polar residues" evidence="7">
    <location>
        <begin position="934"/>
        <end position="943"/>
    </location>
</feature>
<dbReference type="SUPFAM" id="SSF48371">
    <property type="entry name" value="ARM repeat"/>
    <property type="match status" value="1"/>
</dbReference>
<accession>A0A8T2RNR5</accession>
<dbReference type="SMART" id="SM00717">
    <property type="entry name" value="SANT"/>
    <property type="match status" value="2"/>
</dbReference>
<proteinExistence type="predicted"/>
<keyword evidence="4" id="KW-0238">DNA-binding</keyword>
<reference evidence="9" key="1">
    <citation type="submission" date="2021-08" db="EMBL/GenBank/DDBJ databases">
        <title>WGS assembly of Ceratopteris richardii.</title>
        <authorList>
            <person name="Marchant D.B."/>
            <person name="Chen G."/>
            <person name="Jenkins J."/>
            <person name="Shu S."/>
            <person name="Leebens-Mack J."/>
            <person name="Grimwood J."/>
            <person name="Schmutz J."/>
            <person name="Soltis P."/>
            <person name="Soltis D."/>
            <person name="Chen Z.-H."/>
        </authorList>
    </citation>
    <scope>NUCLEOTIDE SEQUENCE</scope>
    <source>
        <strain evidence="9">Whitten #5841</strain>
        <tissue evidence="9">Leaf</tissue>
    </source>
</reference>
<gene>
    <name evidence="9" type="ORF">KP509_26G053100</name>
</gene>
<dbReference type="GO" id="GO:0005672">
    <property type="term" value="C:transcription factor TFIIA complex"/>
    <property type="evidence" value="ECO:0007669"/>
    <property type="project" value="InterPro"/>
</dbReference>
<dbReference type="SMART" id="SM01371">
    <property type="entry name" value="TFIIA"/>
    <property type="match status" value="1"/>
</dbReference>
<protein>
    <recommendedName>
        <fullName evidence="8">Myb-like domain-containing protein</fullName>
    </recommendedName>
</protein>
<evidence type="ECO:0000256" key="1">
    <source>
        <dbReference type="ARBA" id="ARBA00004123"/>
    </source>
</evidence>
<evidence type="ECO:0000256" key="4">
    <source>
        <dbReference type="ARBA" id="ARBA00023125"/>
    </source>
</evidence>
<dbReference type="OrthoDB" id="691673at2759"/>
<keyword evidence="10" id="KW-1185">Reference proteome</keyword>
<evidence type="ECO:0000259" key="8">
    <source>
        <dbReference type="PROSITE" id="PS50090"/>
    </source>
</evidence>
<feature type="domain" description="Myb-like" evidence="8">
    <location>
        <begin position="689"/>
        <end position="746"/>
    </location>
</feature>
<organism evidence="9 10">
    <name type="scientific">Ceratopteris richardii</name>
    <name type="common">Triangle waterfern</name>
    <dbReference type="NCBI Taxonomy" id="49495"/>
    <lineage>
        <taxon>Eukaryota</taxon>
        <taxon>Viridiplantae</taxon>
        <taxon>Streptophyta</taxon>
        <taxon>Embryophyta</taxon>
        <taxon>Tracheophyta</taxon>
        <taxon>Polypodiopsida</taxon>
        <taxon>Polypodiidae</taxon>
        <taxon>Polypodiales</taxon>
        <taxon>Pteridineae</taxon>
        <taxon>Pteridaceae</taxon>
        <taxon>Parkerioideae</taxon>
        <taxon>Ceratopteris</taxon>
    </lineage>
</organism>
<dbReference type="CDD" id="cd12203">
    <property type="entry name" value="GT1"/>
    <property type="match status" value="2"/>
</dbReference>
<evidence type="ECO:0000313" key="9">
    <source>
        <dbReference type="EMBL" id="KAH7297093.1"/>
    </source>
</evidence>